<keyword evidence="5" id="KW-0539">Nucleus</keyword>
<evidence type="ECO:0000256" key="3">
    <source>
        <dbReference type="ARBA" id="ARBA00023125"/>
    </source>
</evidence>
<gene>
    <name evidence="7" type="ORF">V5N11_005957</name>
</gene>
<dbReference type="GO" id="GO:0005634">
    <property type="term" value="C:nucleus"/>
    <property type="evidence" value="ECO:0007669"/>
    <property type="project" value="UniProtKB-SubCell"/>
</dbReference>
<keyword evidence="8" id="KW-1185">Reference proteome</keyword>
<dbReference type="SUPFAM" id="SSF54171">
    <property type="entry name" value="DNA-binding domain"/>
    <property type="match status" value="1"/>
</dbReference>
<evidence type="ECO:0000256" key="6">
    <source>
        <dbReference type="SAM" id="MobiDB-lite"/>
    </source>
</evidence>
<dbReference type="GO" id="GO:0003677">
    <property type="term" value="F:DNA binding"/>
    <property type="evidence" value="ECO:0007669"/>
    <property type="project" value="UniProtKB-KW"/>
</dbReference>
<accession>A0ABD0Z1D8</accession>
<protein>
    <recommendedName>
        <fullName evidence="9">Transposase</fullName>
    </recommendedName>
</protein>
<reference evidence="7 8" key="1">
    <citation type="submission" date="2024-04" db="EMBL/GenBank/DDBJ databases">
        <title>Genome assembly C_amara_ONT_v2.</title>
        <authorList>
            <person name="Yant L."/>
            <person name="Moore C."/>
            <person name="Slenker M."/>
        </authorList>
    </citation>
    <scope>NUCLEOTIDE SEQUENCE [LARGE SCALE GENOMIC DNA]</scope>
    <source>
        <tissue evidence="7">Leaf</tissue>
    </source>
</reference>
<evidence type="ECO:0000313" key="7">
    <source>
        <dbReference type="EMBL" id="KAL1188531.1"/>
    </source>
</evidence>
<dbReference type="InterPro" id="IPR016177">
    <property type="entry name" value="DNA-bd_dom_sf"/>
</dbReference>
<dbReference type="AlphaFoldDB" id="A0ABD0Z1D8"/>
<feature type="region of interest" description="Disordered" evidence="6">
    <location>
        <begin position="1"/>
        <end position="26"/>
    </location>
</feature>
<organism evidence="7 8">
    <name type="scientific">Cardamine amara subsp. amara</name>
    <dbReference type="NCBI Taxonomy" id="228776"/>
    <lineage>
        <taxon>Eukaryota</taxon>
        <taxon>Viridiplantae</taxon>
        <taxon>Streptophyta</taxon>
        <taxon>Embryophyta</taxon>
        <taxon>Tracheophyta</taxon>
        <taxon>Spermatophyta</taxon>
        <taxon>Magnoliopsida</taxon>
        <taxon>eudicotyledons</taxon>
        <taxon>Gunneridae</taxon>
        <taxon>Pentapetalae</taxon>
        <taxon>rosids</taxon>
        <taxon>malvids</taxon>
        <taxon>Brassicales</taxon>
        <taxon>Brassicaceae</taxon>
        <taxon>Cardamineae</taxon>
        <taxon>Cardamine</taxon>
    </lineage>
</organism>
<comment type="subcellular location">
    <subcellularLocation>
        <location evidence="1">Nucleus</location>
    </subcellularLocation>
</comment>
<keyword evidence="4" id="KW-0804">Transcription</keyword>
<evidence type="ECO:0000256" key="4">
    <source>
        <dbReference type="ARBA" id="ARBA00023163"/>
    </source>
</evidence>
<evidence type="ECO:0000256" key="5">
    <source>
        <dbReference type="ARBA" id="ARBA00023242"/>
    </source>
</evidence>
<comment type="caution">
    <text evidence="7">The sequence shown here is derived from an EMBL/GenBank/DDBJ whole genome shotgun (WGS) entry which is preliminary data.</text>
</comment>
<evidence type="ECO:0008006" key="9">
    <source>
        <dbReference type="Google" id="ProtNLM"/>
    </source>
</evidence>
<evidence type="ECO:0000256" key="1">
    <source>
        <dbReference type="ARBA" id="ARBA00004123"/>
    </source>
</evidence>
<evidence type="ECO:0000256" key="2">
    <source>
        <dbReference type="ARBA" id="ARBA00023015"/>
    </source>
</evidence>
<name>A0ABD0Z1D8_CARAN</name>
<proteinExistence type="predicted"/>
<keyword evidence="3" id="KW-0238">DNA-binding</keyword>
<dbReference type="Proteomes" id="UP001558713">
    <property type="component" value="Unassembled WGS sequence"/>
</dbReference>
<evidence type="ECO:0000313" key="8">
    <source>
        <dbReference type="Proteomes" id="UP001558713"/>
    </source>
</evidence>
<dbReference type="EMBL" id="JBANAX010000922">
    <property type="protein sequence ID" value="KAL1188531.1"/>
    <property type="molecule type" value="Genomic_DNA"/>
</dbReference>
<sequence>MEGETSRSGQQPQKRPKQRRASTGISYENSVMNLSMEGRETLRVKTRKSKRSLNSIPGNSCAVFDNAWPDYNWLQTGWIVEERVKPHNRLYRYYYNPLGQMYNTRYAVERIYADIKKDRGINVIHDEELSTLAT</sequence>
<keyword evidence="2" id="KW-0805">Transcription regulation</keyword>